<proteinExistence type="predicted"/>
<dbReference type="EMBL" id="CP011110">
    <property type="protein sequence ID" value="AKA24959.1"/>
    <property type="molecule type" value="Genomic_DNA"/>
</dbReference>
<evidence type="ECO:0000259" key="1">
    <source>
        <dbReference type="Pfam" id="PF13503"/>
    </source>
</evidence>
<dbReference type="PATRIC" id="fig|587753.10.peg.3496"/>
<dbReference type="RefSeq" id="WP_052712792.1">
    <property type="nucleotide sequence ID" value="NZ_CP011110.1"/>
</dbReference>
<name>A0A0D5Y1V3_9PSED</name>
<evidence type="ECO:0000313" key="3">
    <source>
        <dbReference type="Proteomes" id="UP000032748"/>
    </source>
</evidence>
<gene>
    <name evidence="2" type="ORF">PCL1606_35080</name>
</gene>
<feature type="domain" description="DUF4123" evidence="1">
    <location>
        <begin position="31"/>
        <end position="151"/>
    </location>
</feature>
<dbReference type="AlphaFoldDB" id="A0A0D5Y1V3"/>
<dbReference type="OrthoDB" id="7833020at2"/>
<accession>A0A0D5Y1V3</accession>
<reference evidence="2 3" key="1">
    <citation type="journal article" date="2015" name="Mol. Plant Microbe Interact.">
        <title>Comparative Genomic Analysis of Pseudomonas chlororaphis PCL1606 Reveals New Insight into Antifungal Compounds Involved in Biocontrol.</title>
        <authorList>
            <person name="Calderon C.E."/>
            <person name="Ramos C."/>
            <person name="de Vicente A."/>
            <person name="Cazorla F.M."/>
        </authorList>
    </citation>
    <scope>NUCLEOTIDE SEQUENCE [LARGE SCALE GENOMIC DNA]</scope>
    <source>
        <strain evidence="2 3">PCL1606</strain>
    </source>
</reference>
<evidence type="ECO:0000313" key="2">
    <source>
        <dbReference type="EMBL" id="AKA24959.1"/>
    </source>
</evidence>
<dbReference type="Proteomes" id="UP000032748">
    <property type="component" value="Chromosome"/>
</dbReference>
<protein>
    <recommendedName>
        <fullName evidence="1">DUF4123 domain-containing protein</fullName>
    </recommendedName>
</protein>
<dbReference type="KEGG" id="pcz:PCL1606_35080"/>
<dbReference type="InterPro" id="IPR025391">
    <property type="entry name" value="DUF4123"/>
</dbReference>
<sequence length="195" mass="21592">MSRFLQADLRLDEWLTSELWAHGSRPEDPQVYALLDGARAPEIEQRVRTSQAGFACLYAGELSPSLSAAAPYLLHLQPDQPYTRQLLEDSWGQSWGCFVVASAQVSLEDLRQHFRSLLRVLGPEGETLVFRFYDPRVLRLYLPTCTALERAALFGPARALLAETGTGHSLIDYPVDPAGGPAARLRIWPSGQGVS</sequence>
<dbReference type="Pfam" id="PF13503">
    <property type="entry name" value="DUF4123"/>
    <property type="match status" value="1"/>
</dbReference>
<organism evidence="2 3">
    <name type="scientific">Pseudomonas chlororaphis</name>
    <dbReference type="NCBI Taxonomy" id="587753"/>
    <lineage>
        <taxon>Bacteria</taxon>
        <taxon>Pseudomonadati</taxon>
        <taxon>Pseudomonadota</taxon>
        <taxon>Gammaproteobacteria</taxon>
        <taxon>Pseudomonadales</taxon>
        <taxon>Pseudomonadaceae</taxon>
        <taxon>Pseudomonas</taxon>
    </lineage>
</organism>